<feature type="compositionally biased region" description="Low complexity" evidence="1">
    <location>
        <begin position="232"/>
        <end position="256"/>
    </location>
</feature>
<protein>
    <submittedName>
        <fullName evidence="2">Uncharacterized protein</fullName>
    </submittedName>
</protein>
<organism evidence="2">
    <name type="scientific">uncultured Cytophagales bacterium</name>
    <dbReference type="NCBI Taxonomy" id="158755"/>
    <lineage>
        <taxon>Bacteria</taxon>
        <taxon>Pseudomonadati</taxon>
        <taxon>Bacteroidota</taxon>
        <taxon>Sphingobacteriia</taxon>
        <taxon>Sphingobacteriales</taxon>
        <taxon>environmental samples</taxon>
    </lineage>
</organism>
<feature type="compositionally biased region" description="Low complexity" evidence="1">
    <location>
        <begin position="108"/>
        <end position="128"/>
    </location>
</feature>
<name>A0A6J4KJJ6_9SPHI</name>
<feature type="compositionally biased region" description="Basic residues" evidence="1">
    <location>
        <begin position="287"/>
        <end position="298"/>
    </location>
</feature>
<accession>A0A6J4KJJ6</accession>
<evidence type="ECO:0000256" key="1">
    <source>
        <dbReference type="SAM" id="MobiDB-lite"/>
    </source>
</evidence>
<dbReference type="AlphaFoldDB" id="A0A6J4KJJ6"/>
<reference evidence="2" key="1">
    <citation type="submission" date="2020-02" db="EMBL/GenBank/DDBJ databases">
        <authorList>
            <person name="Meier V. D."/>
        </authorList>
    </citation>
    <scope>NUCLEOTIDE SEQUENCE</scope>
    <source>
        <strain evidence="2">AVDCRST_MAG56</strain>
    </source>
</reference>
<feature type="compositionally biased region" description="Gly residues" evidence="1">
    <location>
        <begin position="207"/>
        <end position="217"/>
    </location>
</feature>
<feature type="non-terminal residue" evidence="2">
    <location>
        <position position="1"/>
    </location>
</feature>
<feature type="compositionally biased region" description="Gly residues" evidence="1">
    <location>
        <begin position="144"/>
        <end position="155"/>
    </location>
</feature>
<sequence length="348" mass="35731">EPPVTGRRTRFQNLPRRRVSRAARRFPAPGAGGTAGPDGGERQRQNHPAPAGCRAGRARRRHGFPQRPARGRPGGQTHCGPPRHPGRLPGFPAVSQRVGGREPAARTAAVRRGLPRPAAPRNAGPGQARKPERPPAPPVVGRGAATGGAGPGPGRRAGPAAHGRTLQQPRPGPAPRPPGGNRRHAGRQRLRGDPGHPRAGRRPFDGRPGGAAPGGAGAAKRLPPRPLPPPRNGLRGPFLRPGQPGAHRRPAAPARRVGGGAAPGNPAFPIGRTNPLPPARTPVALPCRRRPPGRHRAGGQFLRRLRGGHRCPESGLVPAGPRARGPLATGATGLAAAAGICLAPAGSV</sequence>
<feature type="region of interest" description="Disordered" evidence="1">
    <location>
        <begin position="1"/>
        <end position="298"/>
    </location>
</feature>
<gene>
    <name evidence="2" type="ORF">AVDCRST_MAG56-5940</name>
</gene>
<evidence type="ECO:0000313" key="2">
    <source>
        <dbReference type="EMBL" id="CAA9307807.1"/>
    </source>
</evidence>
<proteinExistence type="predicted"/>
<dbReference type="EMBL" id="CADCTQ010000490">
    <property type="protein sequence ID" value="CAA9307807.1"/>
    <property type="molecule type" value="Genomic_DNA"/>
</dbReference>
<feature type="non-terminal residue" evidence="2">
    <location>
        <position position="348"/>
    </location>
</feature>
<feature type="compositionally biased region" description="Basic residues" evidence="1">
    <location>
        <begin position="7"/>
        <end position="24"/>
    </location>
</feature>